<dbReference type="STRING" id="885580.ENSFDAP00000007689"/>
<keyword evidence="1" id="KW-0472">Membrane</keyword>
<keyword evidence="1" id="KW-0812">Transmembrane</keyword>
<dbReference type="AlphaFoldDB" id="A0A091D2N1"/>
<organism evidence="1 2">
    <name type="scientific">Fukomys damarensis</name>
    <name type="common">Damaraland mole rat</name>
    <name type="synonym">Cryptomys damarensis</name>
    <dbReference type="NCBI Taxonomy" id="885580"/>
    <lineage>
        <taxon>Eukaryota</taxon>
        <taxon>Metazoa</taxon>
        <taxon>Chordata</taxon>
        <taxon>Craniata</taxon>
        <taxon>Vertebrata</taxon>
        <taxon>Euteleostomi</taxon>
        <taxon>Mammalia</taxon>
        <taxon>Eutheria</taxon>
        <taxon>Euarchontoglires</taxon>
        <taxon>Glires</taxon>
        <taxon>Rodentia</taxon>
        <taxon>Hystricomorpha</taxon>
        <taxon>Bathyergidae</taxon>
        <taxon>Fukomys</taxon>
    </lineage>
</organism>
<accession>A0A091D2N1</accession>
<dbReference type="EMBL" id="KN123498">
    <property type="protein sequence ID" value="KFO24763.1"/>
    <property type="molecule type" value="Genomic_DNA"/>
</dbReference>
<evidence type="ECO:0000313" key="1">
    <source>
        <dbReference type="EMBL" id="KFO24763.1"/>
    </source>
</evidence>
<reference evidence="1 2" key="1">
    <citation type="submission" date="2013-11" db="EMBL/GenBank/DDBJ databases">
        <title>The Damaraland mole rat (Fukomys damarensis) genome and evolution of African mole rats.</title>
        <authorList>
            <person name="Gladyshev V.N."/>
            <person name="Fang X."/>
        </authorList>
    </citation>
    <scope>NUCLEOTIDE SEQUENCE [LARGE SCALE GENOMIC DNA]</scope>
    <source>
        <tissue evidence="1">Liver</tissue>
    </source>
</reference>
<proteinExistence type="predicted"/>
<name>A0A091D2N1_FUKDA</name>
<evidence type="ECO:0000313" key="2">
    <source>
        <dbReference type="Proteomes" id="UP000028990"/>
    </source>
</evidence>
<dbReference type="Proteomes" id="UP000028990">
    <property type="component" value="Unassembled WGS sequence"/>
</dbReference>
<gene>
    <name evidence="1" type="ORF">H920_13853</name>
</gene>
<protein>
    <submittedName>
        <fullName evidence="1">Transmembrane gamma-carboxyglutamic acid protein 1</fullName>
    </submittedName>
</protein>
<sequence>MNHLNIITLPPPQDEVFDSSGLSPGFLEYVVGRSDSVSTNLSNCDPPPTCEEAPGQVNLWRSETEPHLDPPPECDDIINSSSAGATAVVPVVTTIK</sequence>
<keyword evidence="2" id="KW-1185">Reference proteome</keyword>